<accession>A0A1M2V720</accession>
<evidence type="ECO:0000256" key="1">
    <source>
        <dbReference type="SAM" id="MobiDB-lite"/>
    </source>
</evidence>
<name>A0A1M2V720_TRAPU</name>
<feature type="region of interest" description="Disordered" evidence="1">
    <location>
        <begin position="1"/>
        <end position="50"/>
    </location>
</feature>
<feature type="region of interest" description="Disordered" evidence="1">
    <location>
        <begin position="293"/>
        <end position="322"/>
    </location>
</feature>
<gene>
    <name evidence="2" type="ORF">TRAPUB_5996</name>
</gene>
<dbReference type="STRING" id="154538.A0A1M2V720"/>
<dbReference type="AlphaFoldDB" id="A0A1M2V720"/>
<dbReference type="Proteomes" id="UP000184267">
    <property type="component" value="Unassembled WGS sequence"/>
</dbReference>
<feature type="non-terminal residue" evidence="2">
    <location>
        <position position="418"/>
    </location>
</feature>
<evidence type="ECO:0000313" key="2">
    <source>
        <dbReference type="EMBL" id="OJT03398.1"/>
    </source>
</evidence>
<comment type="caution">
    <text evidence="2">The sequence shown here is derived from an EMBL/GenBank/DDBJ whole genome shotgun (WGS) entry which is preliminary data.</text>
</comment>
<feature type="region of interest" description="Disordered" evidence="1">
    <location>
        <begin position="237"/>
        <end position="275"/>
    </location>
</feature>
<feature type="compositionally biased region" description="Low complexity" evidence="1">
    <location>
        <begin position="262"/>
        <end position="275"/>
    </location>
</feature>
<protein>
    <submittedName>
        <fullName evidence="2">Uncharacterized protein</fullName>
    </submittedName>
</protein>
<dbReference type="EMBL" id="MNAD01001616">
    <property type="protein sequence ID" value="OJT03398.1"/>
    <property type="molecule type" value="Genomic_DNA"/>
</dbReference>
<reference evidence="2 3" key="1">
    <citation type="submission" date="2016-10" db="EMBL/GenBank/DDBJ databases">
        <title>Genome sequence of the basidiomycete white-rot fungus Trametes pubescens.</title>
        <authorList>
            <person name="Makela M.R."/>
            <person name="Granchi Z."/>
            <person name="Peng M."/>
            <person name="De Vries R.P."/>
            <person name="Grigoriev I."/>
            <person name="Riley R."/>
            <person name="Hilden K."/>
        </authorList>
    </citation>
    <scope>NUCLEOTIDE SEQUENCE [LARGE SCALE GENOMIC DNA]</scope>
    <source>
        <strain evidence="2 3">FBCC735</strain>
    </source>
</reference>
<dbReference type="OrthoDB" id="2563277at2759"/>
<feature type="region of interest" description="Disordered" evidence="1">
    <location>
        <begin position="171"/>
        <end position="190"/>
    </location>
</feature>
<proteinExistence type="predicted"/>
<feature type="compositionally biased region" description="Low complexity" evidence="1">
    <location>
        <begin position="237"/>
        <end position="255"/>
    </location>
</feature>
<organism evidence="2 3">
    <name type="scientific">Trametes pubescens</name>
    <name type="common">White-rot fungus</name>
    <dbReference type="NCBI Taxonomy" id="154538"/>
    <lineage>
        <taxon>Eukaryota</taxon>
        <taxon>Fungi</taxon>
        <taxon>Dikarya</taxon>
        <taxon>Basidiomycota</taxon>
        <taxon>Agaricomycotina</taxon>
        <taxon>Agaricomycetes</taxon>
        <taxon>Polyporales</taxon>
        <taxon>Polyporaceae</taxon>
        <taxon>Trametes</taxon>
    </lineage>
</organism>
<feature type="compositionally biased region" description="Polar residues" evidence="1">
    <location>
        <begin position="30"/>
        <end position="50"/>
    </location>
</feature>
<dbReference type="OMA" id="RVERIKH"/>
<keyword evidence="3" id="KW-1185">Reference proteome</keyword>
<evidence type="ECO:0000313" key="3">
    <source>
        <dbReference type="Proteomes" id="UP000184267"/>
    </source>
</evidence>
<sequence>MSDYSERNMARPGLSDRMFETSRGAPLNAISASPESTYSDADGANRTSWDSIMDNDRYPSAVEDSLFDKTRNRTLMSNESVLGFDPYAQYLCAPPPPSQQFRPLSIMSKMSERSPPKEDDTMISMLGGGHVHRRSVYSMVDASPCVRVERIKHTAPSGRVLQFDLEPPAKESPKMATLTEKPSITSTSSYQFGGERMIKARHGLLERQNLEDSALIAQDEDLLASLRERSIFSKPISAARSRSSTCTSSSSGLSGAETPPLSCSDGSSVSGGSQSSIDLGSLKSILTNVTQSSSSVARARSRQRARGMGHRRRIDQTRMSRSSVYETISEEASVYSSSPSEKHPTPQSIAKQFASPLINTLVYIVEDDNLDSVYGDWVEETGIMTLRRYYALRDEAQETVTESRRVWVNTPFSVFASQ</sequence>
<feature type="compositionally biased region" description="Polar residues" evidence="1">
    <location>
        <begin position="180"/>
        <end position="190"/>
    </location>
</feature>
<feature type="compositionally biased region" description="Basic residues" evidence="1">
    <location>
        <begin position="299"/>
        <end position="313"/>
    </location>
</feature>